<evidence type="ECO:0000313" key="2">
    <source>
        <dbReference type="Proteomes" id="UP001341840"/>
    </source>
</evidence>
<dbReference type="EMBL" id="JASCZI010060458">
    <property type="protein sequence ID" value="MED6132058.1"/>
    <property type="molecule type" value="Genomic_DNA"/>
</dbReference>
<name>A0ABU6S7F6_9FABA</name>
<keyword evidence="2" id="KW-1185">Reference proteome</keyword>
<evidence type="ECO:0000313" key="1">
    <source>
        <dbReference type="EMBL" id="MED6132058.1"/>
    </source>
</evidence>
<organism evidence="1 2">
    <name type="scientific">Stylosanthes scabra</name>
    <dbReference type="NCBI Taxonomy" id="79078"/>
    <lineage>
        <taxon>Eukaryota</taxon>
        <taxon>Viridiplantae</taxon>
        <taxon>Streptophyta</taxon>
        <taxon>Embryophyta</taxon>
        <taxon>Tracheophyta</taxon>
        <taxon>Spermatophyta</taxon>
        <taxon>Magnoliopsida</taxon>
        <taxon>eudicotyledons</taxon>
        <taxon>Gunneridae</taxon>
        <taxon>Pentapetalae</taxon>
        <taxon>rosids</taxon>
        <taxon>fabids</taxon>
        <taxon>Fabales</taxon>
        <taxon>Fabaceae</taxon>
        <taxon>Papilionoideae</taxon>
        <taxon>50 kb inversion clade</taxon>
        <taxon>dalbergioids sensu lato</taxon>
        <taxon>Dalbergieae</taxon>
        <taxon>Pterocarpus clade</taxon>
        <taxon>Stylosanthes</taxon>
    </lineage>
</organism>
<protein>
    <submittedName>
        <fullName evidence="1">Uncharacterized protein</fullName>
    </submittedName>
</protein>
<sequence>MYLQVMGQSTISAVPKGRLVVYLLVEDTPAKLPKMGSWTALAGDPDDCPDHRIMQGYSRISQRFGSDIANGLTWPASSFWTLRVLMGHAAAVIGLLILGRPNIQNSCPKLKGVEISGRLSCKSRYVVIGFTSGFSVVRVSLSGSFL</sequence>
<proteinExistence type="predicted"/>
<gene>
    <name evidence="1" type="ORF">PIB30_015631</name>
</gene>
<dbReference type="Proteomes" id="UP001341840">
    <property type="component" value="Unassembled WGS sequence"/>
</dbReference>
<accession>A0ABU6S7F6</accession>
<comment type="caution">
    <text evidence="1">The sequence shown here is derived from an EMBL/GenBank/DDBJ whole genome shotgun (WGS) entry which is preliminary data.</text>
</comment>
<reference evidence="1 2" key="1">
    <citation type="journal article" date="2023" name="Plants (Basel)">
        <title>Bridging the Gap: Combining Genomics and Transcriptomics Approaches to Understand Stylosanthes scabra, an Orphan Legume from the Brazilian Caatinga.</title>
        <authorList>
            <person name="Ferreira-Neto J.R.C."/>
            <person name="da Silva M.D."/>
            <person name="Binneck E."/>
            <person name="de Melo N.F."/>
            <person name="da Silva R.H."/>
            <person name="de Melo A.L.T.M."/>
            <person name="Pandolfi V."/>
            <person name="Bustamante F.O."/>
            <person name="Brasileiro-Vidal A.C."/>
            <person name="Benko-Iseppon A.M."/>
        </authorList>
    </citation>
    <scope>NUCLEOTIDE SEQUENCE [LARGE SCALE GENOMIC DNA]</scope>
    <source>
        <tissue evidence="1">Leaves</tissue>
    </source>
</reference>